<name>A0A9P7US56_9AGAR</name>
<reference evidence="1" key="1">
    <citation type="journal article" date="2021" name="Genome Biol. Evol.">
        <title>The assembled and annotated genome of the fairy-ring fungus Marasmius oreades.</title>
        <authorList>
            <person name="Hiltunen M."/>
            <person name="Ament-Velasquez S.L."/>
            <person name="Johannesson H."/>
        </authorList>
    </citation>
    <scope>NUCLEOTIDE SEQUENCE</scope>
    <source>
        <strain evidence="1">03SP1</strain>
    </source>
</reference>
<dbReference type="EMBL" id="CM032186">
    <property type="protein sequence ID" value="KAG7090811.1"/>
    <property type="molecule type" value="Genomic_DNA"/>
</dbReference>
<keyword evidence="2" id="KW-1185">Reference proteome</keyword>
<comment type="caution">
    <text evidence="1">The sequence shown here is derived from an EMBL/GenBank/DDBJ whole genome shotgun (WGS) entry which is preliminary data.</text>
</comment>
<evidence type="ECO:0000313" key="1">
    <source>
        <dbReference type="EMBL" id="KAG7090811.1"/>
    </source>
</evidence>
<evidence type="ECO:0000313" key="2">
    <source>
        <dbReference type="Proteomes" id="UP001049176"/>
    </source>
</evidence>
<organism evidence="1 2">
    <name type="scientific">Marasmius oreades</name>
    <name type="common">fairy-ring Marasmius</name>
    <dbReference type="NCBI Taxonomy" id="181124"/>
    <lineage>
        <taxon>Eukaryota</taxon>
        <taxon>Fungi</taxon>
        <taxon>Dikarya</taxon>
        <taxon>Basidiomycota</taxon>
        <taxon>Agaricomycotina</taxon>
        <taxon>Agaricomycetes</taxon>
        <taxon>Agaricomycetidae</taxon>
        <taxon>Agaricales</taxon>
        <taxon>Marasmiineae</taxon>
        <taxon>Marasmiaceae</taxon>
        <taxon>Marasmius</taxon>
    </lineage>
</organism>
<sequence length="74" mass="8373">MDEIAVPRKSIQPELRRNPRPFAESRVARDLHHQLNLIKTNTSTGGFHQFENDAKALEKLEAPTDGIVPALQEE</sequence>
<dbReference type="RefSeq" id="XP_043007281.1">
    <property type="nucleotide sequence ID" value="XM_043154823.1"/>
</dbReference>
<dbReference type="GeneID" id="66078971"/>
<dbReference type="KEGG" id="more:E1B28_009895"/>
<dbReference type="Proteomes" id="UP001049176">
    <property type="component" value="Chromosome 6"/>
</dbReference>
<proteinExistence type="predicted"/>
<dbReference type="AlphaFoldDB" id="A0A9P7US56"/>
<accession>A0A9P7US56</accession>
<protein>
    <submittedName>
        <fullName evidence="1">Uncharacterized protein</fullName>
    </submittedName>
</protein>
<gene>
    <name evidence="1" type="ORF">E1B28_009895</name>
</gene>
<dbReference type="OrthoDB" id="5592879at2759"/>